<gene>
    <name evidence="6" type="primary">LOC108697860</name>
</gene>
<name>A0A8J1LDU0_XENLA</name>
<evidence type="ECO:0000256" key="1">
    <source>
        <dbReference type="ARBA" id="ARBA00004123"/>
    </source>
</evidence>
<protein>
    <submittedName>
        <fullName evidence="6">Protein FAM131C</fullName>
    </submittedName>
</protein>
<keyword evidence="5" id="KW-1185">Reference proteome</keyword>
<dbReference type="Proteomes" id="UP000186698">
    <property type="component" value="Chromosome 7S"/>
</dbReference>
<feature type="compositionally biased region" description="Low complexity" evidence="3">
    <location>
        <begin position="36"/>
        <end position="45"/>
    </location>
</feature>
<comment type="similarity">
    <text evidence="2">Belongs to the FAM131 family.</text>
</comment>
<dbReference type="PANTHER" id="PTHR15736">
    <property type="entry name" value="PROTEIN FAM131B-RELATED"/>
    <property type="match status" value="1"/>
</dbReference>
<feature type="compositionally biased region" description="Acidic residues" evidence="3">
    <location>
        <begin position="57"/>
        <end position="68"/>
    </location>
</feature>
<dbReference type="PANTHER" id="PTHR15736:SF2">
    <property type="entry name" value="PROTEIN FAM131C"/>
    <property type="match status" value="1"/>
</dbReference>
<dbReference type="InterPro" id="IPR026782">
    <property type="entry name" value="FAM131"/>
</dbReference>
<feature type="domain" description="Chromo" evidence="4">
    <location>
        <begin position="107"/>
        <end position="141"/>
    </location>
</feature>
<proteinExistence type="inferred from homology"/>
<dbReference type="PROSITE" id="PS50013">
    <property type="entry name" value="CHROMO_2"/>
    <property type="match status" value="1"/>
</dbReference>
<dbReference type="AlphaFoldDB" id="A0A8J1LDU0"/>
<feature type="region of interest" description="Disordered" evidence="3">
    <location>
        <begin position="31"/>
        <end position="77"/>
    </location>
</feature>
<dbReference type="OrthoDB" id="8881031at2759"/>
<evidence type="ECO:0000256" key="2">
    <source>
        <dbReference type="ARBA" id="ARBA00010635"/>
    </source>
</evidence>
<evidence type="ECO:0000256" key="3">
    <source>
        <dbReference type="SAM" id="MobiDB-lite"/>
    </source>
</evidence>
<comment type="subcellular location">
    <subcellularLocation>
        <location evidence="1">Nucleus</location>
    </subcellularLocation>
</comment>
<organism evidence="5 6">
    <name type="scientific">Xenopus laevis</name>
    <name type="common">African clawed frog</name>
    <dbReference type="NCBI Taxonomy" id="8355"/>
    <lineage>
        <taxon>Eukaryota</taxon>
        <taxon>Metazoa</taxon>
        <taxon>Chordata</taxon>
        <taxon>Craniata</taxon>
        <taxon>Vertebrata</taxon>
        <taxon>Euteleostomi</taxon>
        <taxon>Amphibia</taxon>
        <taxon>Batrachia</taxon>
        <taxon>Anura</taxon>
        <taxon>Pipoidea</taxon>
        <taxon>Pipidae</taxon>
        <taxon>Xenopodinae</taxon>
        <taxon>Xenopus</taxon>
        <taxon>Xenopus</taxon>
    </lineage>
</organism>
<evidence type="ECO:0000313" key="5">
    <source>
        <dbReference type="Proteomes" id="UP000186698"/>
    </source>
</evidence>
<dbReference type="CTD" id="108697860"/>
<evidence type="ECO:0000259" key="4">
    <source>
        <dbReference type="PROSITE" id="PS50013"/>
    </source>
</evidence>
<accession>A0A8J1LDU0</accession>
<dbReference type="RefSeq" id="XP_041427707.1">
    <property type="nucleotide sequence ID" value="XM_041571773.1"/>
</dbReference>
<dbReference type="GeneID" id="108697860"/>
<dbReference type="KEGG" id="xla:108697860"/>
<dbReference type="GO" id="GO:0005634">
    <property type="term" value="C:nucleus"/>
    <property type="evidence" value="ECO:0007669"/>
    <property type="project" value="UniProtKB-SubCell"/>
</dbReference>
<feature type="compositionally biased region" description="Low complexity" evidence="3">
    <location>
        <begin position="260"/>
        <end position="275"/>
    </location>
</feature>
<reference evidence="6" key="1">
    <citation type="submission" date="2025-08" db="UniProtKB">
        <authorList>
            <consortium name="RefSeq"/>
        </authorList>
    </citation>
    <scope>IDENTIFICATION</scope>
    <source>
        <strain evidence="6">J_2021</strain>
        <tissue evidence="6">Erythrocytes</tissue>
    </source>
</reference>
<dbReference type="InterPro" id="IPR000953">
    <property type="entry name" value="Chromo/chromo_shadow_dom"/>
</dbReference>
<sequence length="305" mass="33307">MAQGCLPFVMGSCISKEFFFSGNKEIHLSNNVTSKSASPPVSAQAPQPPRDPAPTETPEEEEEDEEDEMGKKCFKPPNGFMCDSKENGRNYDITELATSSLTGLVQTIKDRITKPTAMARGRVAHLIEWKGWSAPQTSWDPSITDDERYSDLTDELKEARFAAGVAEQFAITEATLSAWSSLDEEEMHFGLGSQEVPQLQDLESLYLQGRLLSYVPCGSDLGGSLSYSSAVSLSAAPQHLLPMESWDVTHQPVFPCGTMSSSSDNSRAAAAGEGEALPESFKPRLNNSLHYVDSSSLSEDEVFYN</sequence>
<dbReference type="Pfam" id="PF15010">
    <property type="entry name" value="FAM131"/>
    <property type="match status" value="1"/>
</dbReference>
<evidence type="ECO:0000313" key="6">
    <source>
        <dbReference type="RefSeq" id="XP_041427707.1"/>
    </source>
</evidence>
<feature type="region of interest" description="Disordered" evidence="3">
    <location>
        <begin position="257"/>
        <end position="281"/>
    </location>
</feature>